<keyword evidence="3" id="KW-1185">Reference proteome</keyword>
<reference evidence="2" key="1">
    <citation type="submission" date="2020-05" db="EMBL/GenBank/DDBJ databases">
        <title>Mycena genomes resolve the evolution of fungal bioluminescence.</title>
        <authorList>
            <person name="Tsai I.J."/>
        </authorList>
    </citation>
    <scope>NUCLEOTIDE SEQUENCE</scope>
    <source>
        <strain evidence="2">110903Hualien_Pintung</strain>
    </source>
</reference>
<name>A0A8H6SV40_MYCCL</name>
<dbReference type="Gene3D" id="3.30.710.10">
    <property type="entry name" value="Potassium Channel Kv1.1, Chain A"/>
    <property type="match status" value="1"/>
</dbReference>
<protein>
    <submittedName>
        <fullName evidence="2">BTB domain-containing protein</fullName>
    </submittedName>
</protein>
<dbReference type="EMBL" id="JACAZE010000011">
    <property type="protein sequence ID" value="KAF7304480.1"/>
    <property type="molecule type" value="Genomic_DNA"/>
</dbReference>
<dbReference type="CDD" id="cd18186">
    <property type="entry name" value="BTB_POZ_ZBTB_KLHL-like"/>
    <property type="match status" value="1"/>
</dbReference>
<evidence type="ECO:0000313" key="2">
    <source>
        <dbReference type="EMBL" id="KAF7304480.1"/>
    </source>
</evidence>
<dbReference type="AlphaFoldDB" id="A0A8H6SV40"/>
<dbReference type="OrthoDB" id="6359816at2759"/>
<feature type="domain" description="BTB" evidence="1">
    <location>
        <begin position="22"/>
        <end position="105"/>
    </location>
</feature>
<dbReference type="Proteomes" id="UP000613580">
    <property type="component" value="Unassembled WGS sequence"/>
</dbReference>
<accession>A0A8H6SV40</accession>
<sequence>MMTDERTIPAPQPFSGTMLPSPDIILRSSDEPQVDFHVHRLVMTLASPVFGDLFSVPQPQPQPVPKDTEGTSEEAPISVVQLSEHADVLDGVLRLIYPGTSPFPVADDAEPGLYPLEKLRLVLEVAIGKYQIESVVPLGKRLLREHLLPEGDIVGVFVVACGLRWGDVAREAAKQCLRRPIREFVHPNGGSDVSVAPKPSHSSPLLDYLPASTYHALLTYHASCSTIAFRTTQILSWLPYASVPGSECTNWNHPELCPRVGHWTFAERTMAPATRWFARCLDWISLRVKEAPLVPLDTDLQVVSELVVLAVKEIGGCESCRVDDGGFAMLVEFLGVLRRRVELEVGKVNFFTAI</sequence>
<evidence type="ECO:0000313" key="3">
    <source>
        <dbReference type="Proteomes" id="UP000613580"/>
    </source>
</evidence>
<dbReference type="InterPro" id="IPR011333">
    <property type="entry name" value="SKP1/BTB/POZ_sf"/>
</dbReference>
<evidence type="ECO:0000259" key="1">
    <source>
        <dbReference type="PROSITE" id="PS50097"/>
    </source>
</evidence>
<dbReference type="InterPro" id="IPR000210">
    <property type="entry name" value="BTB/POZ_dom"/>
</dbReference>
<gene>
    <name evidence="2" type="ORF">HMN09_00850300</name>
</gene>
<proteinExistence type="predicted"/>
<dbReference type="Pfam" id="PF00651">
    <property type="entry name" value="BTB"/>
    <property type="match status" value="1"/>
</dbReference>
<dbReference type="SMART" id="SM00225">
    <property type="entry name" value="BTB"/>
    <property type="match status" value="1"/>
</dbReference>
<organism evidence="2 3">
    <name type="scientific">Mycena chlorophos</name>
    <name type="common">Agaric fungus</name>
    <name type="synonym">Agaricus chlorophos</name>
    <dbReference type="NCBI Taxonomy" id="658473"/>
    <lineage>
        <taxon>Eukaryota</taxon>
        <taxon>Fungi</taxon>
        <taxon>Dikarya</taxon>
        <taxon>Basidiomycota</taxon>
        <taxon>Agaricomycotina</taxon>
        <taxon>Agaricomycetes</taxon>
        <taxon>Agaricomycetidae</taxon>
        <taxon>Agaricales</taxon>
        <taxon>Marasmiineae</taxon>
        <taxon>Mycenaceae</taxon>
        <taxon>Mycena</taxon>
    </lineage>
</organism>
<dbReference type="PROSITE" id="PS50097">
    <property type="entry name" value="BTB"/>
    <property type="match status" value="1"/>
</dbReference>
<comment type="caution">
    <text evidence="2">The sequence shown here is derived from an EMBL/GenBank/DDBJ whole genome shotgun (WGS) entry which is preliminary data.</text>
</comment>